<accession>A0A8H2E4V4</accession>
<reference evidence="1 2" key="1">
    <citation type="submission" date="2019-03" db="EMBL/GenBank/DDBJ databases">
        <title>Nematode-trapping fungi genome.</title>
        <authorList>
            <person name="Vidal-Diez De Ulzurrun G."/>
        </authorList>
    </citation>
    <scope>NUCLEOTIDE SEQUENCE [LARGE SCALE GENOMIC DNA]</scope>
    <source>
        <strain evidence="1 2">TWF154</strain>
    </source>
</reference>
<sequence length="261" mass="27800">MKLPSVIQYAVVSGVTLFRFSAARVLDNPARLSSRQSTESPFYPRNLEDLTLVRAAYDELGHQIQTKLYKASPECLHMVTDKLEATGSICPARDNILVGLIRETFKQLSIRLPRLRSRIGVAPSNACLILADTDTKTSDAVYGGTMTPATINGTSITVTSLQDSFVQIDFILENGIDPKSFDQPAQATTEDIFSKLRDTRALFVTLGKINDVQSLTTGAQQCISLLAELAAAALMGGLGGILTGSSGGGLPSLPKLPGLGG</sequence>
<proteinExistence type="predicted"/>
<organism evidence="1 2">
    <name type="scientific">Orbilia oligospora</name>
    <name type="common">Nematode-trapping fungus</name>
    <name type="synonym">Arthrobotrys oligospora</name>
    <dbReference type="NCBI Taxonomy" id="2813651"/>
    <lineage>
        <taxon>Eukaryota</taxon>
        <taxon>Fungi</taxon>
        <taxon>Dikarya</taxon>
        <taxon>Ascomycota</taxon>
        <taxon>Pezizomycotina</taxon>
        <taxon>Orbiliomycetes</taxon>
        <taxon>Orbiliales</taxon>
        <taxon>Orbiliaceae</taxon>
        <taxon>Orbilia</taxon>
    </lineage>
</organism>
<dbReference type="Proteomes" id="UP000297595">
    <property type="component" value="Unassembled WGS sequence"/>
</dbReference>
<dbReference type="AlphaFoldDB" id="A0A8H2E4V4"/>
<name>A0A8H2E4V4_ORBOL</name>
<protein>
    <submittedName>
        <fullName evidence="1">Uncharacterized protein</fullName>
    </submittedName>
</protein>
<evidence type="ECO:0000313" key="1">
    <source>
        <dbReference type="EMBL" id="TGJ70512.1"/>
    </source>
</evidence>
<comment type="caution">
    <text evidence="1">The sequence shown here is derived from an EMBL/GenBank/DDBJ whole genome shotgun (WGS) entry which is preliminary data.</text>
</comment>
<dbReference type="EMBL" id="SOZJ01000002">
    <property type="protein sequence ID" value="TGJ70512.1"/>
    <property type="molecule type" value="Genomic_DNA"/>
</dbReference>
<evidence type="ECO:0000313" key="2">
    <source>
        <dbReference type="Proteomes" id="UP000297595"/>
    </source>
</evidence>
<gene>
    <name evidence="1" type="ORF">EYR41_002547</name>
</gene>